<sequence length="775" mass="87374">MSHQSSLLAALDMRTIYYPTRFQPVEQTAAEELARLTGATARRSVRPGQGVNLALASRAWAKSLPAAQANTTGWMWLKLAEDGTGEIIADTGALLYAAVRLLAHGLGDDAREKLARGLFLPATFPHHRPHWDSCLTQYWRSVRKFDREKYIATLAESGFTHVEVNGLQAHMPFEDTVVSEFYPQFYTYCAGFNHFVDTPLTAGLWPTQYLEANLQNLQQLAALGRKYGLQPGLCMFEPRSMPERLFQRYPTLRGARVDHPFRSRLPRYCLAQDHPVTKQHYRAALQSLIKTVPDLSYLSVWSNDSGAGFEHTGSLYVGRNGGPYMIREWRNHEKIAEAAGQSIVRYLRNLQQSAAELNPDFDIFLRLEPFKLEQDYIKAGMGNHIAWEAPSLLVRGYSLPYTHPKYPTMSGVAGSPLQTEIDASERKVLAESRAQGVEPTLQYAIGTAASYEPLLGIPYPRLLHKKLTAMRELGLKRISGYGGLNNPQQTPYWPNPAVIRAAQFMPDKSIDDVLLDAAREFVGANHAPALVACWDAFDEALSWQPPVALFTVAFSWQRTFDRPYVPDIEAIPAQERAYYERFGCFQYNNPSLNDIGKDVLFDLVTREQGGQALAGFDQNVIPRVEKLLARLAQLEAQTAGEPSVQAVFSDLLDRTRAYRALVGSLRMVCAWCTHVYGYIESTKATDKKKHERALQTAIDDELVNTANLIALLEANRTEVMILSAIGNNTFCYGEDLPDLLREKIRLMKKYRHHPPRIDQNILWRPLPGSQWPKFD</sequence>
<dbReference type="RefSeq" id="WP_220161795.1">
    <property type="nucleotide sequence ID" value="NZ_CP080507.1"/>
</dbReference>
<evidence type="ECO:0000313" key="2">
    <source>
        <dbReference type="Proteomes" id="UP000825051"/>
    </source>
</evidence>
<keyword evidence="2" id="KW-1185">Reference proteome</keyword>
<evidence type="ECO:0000313" key="1">
    <source>
        <dbReference type="EMBL" id="QYM78691.1"/>
    </source>
</evidence>
<dbReference type="EMBL" id="CP080507">
    <property type="protein sequence ID" value="QYM78691.1"/>
    <property type="molecule type" value="Genomic_DNA"/>
</dbReference>
<organism evidence="1 2">
    <name type="scientific">Horticoccus luteus</name>
    <dbReference type="NCBI Taxonomy" id="2862869"/>
    <lineage>
        <taxon>Bacteria</taxon>
        <taxon>Pseudomonadati</taxon>
        <taxon>Verrucomicrobiota</taxon>
        <taxon>Opitutia</taxon>
        <taxon>Opitutales</taxon>
        <taxon>Opitutaceae</taxon>
        <taxon>Horticoccus</taxon>
    </lineage>
</organism>
<dbReference type="AlphaFoldDB" id="A0A8F9TTC3"/>
<accession>A0A8F9TTC3</accession>
<protein>
    <submittedName>
        <fullName evidence="1">Uncharacterized protein</fullName>
    </submittedName>
</protein>
<gene>
    <name evidence="1" type="ORF">K0B96_15520</name>
</gene>
<proteinExistence type="predicted"/>
<dbReference type="Proteomes" id="UP000825051">
    <property type="component" value="Chromosome"/>
</dbReference>
<dbReference type="KEGG" id="ole:K0B96_15520"/>
<reference evidence="1" key="1">
    <citation type="submission" date="2021-08" db="EMBL/GenBank/DDBJ databases">
        <title>Genome of a novel bacterium of the phylum Verrucomicrobia, Oleiharenicola sp. KSB-15.</title>
        <authorList>
            <person name="Chung J.-H."/>
            <person name="Ahn J.-H."/>
            <person name="Yoon Y."/>
            <person name="Kim D.-Y."/>
            <person name="An S.-H."/>
            <person name="Park I."/>
            <person name="Yeon J."/>
        </authorList>
    </citation>
    <scope>NUCLEOTIDE SEQUENCE</scope>
    <source>
        <strain evidence="1">KSB-15</strain>
    </source>
</reference>
<name>A0A8F9TTC3_9BACT</name>